<protein>
    <submittedName>
        <fullName evidence="2">Uncharacterized protein</fullName>
    </submittedName>
</protein>
<dbReference type="AlphaFoldDB" id="A0AAV7RZ53"/>
<gene>
    <name evidence="2" type="ORF">NDU88_009723</name>
</gene>
<proteinExistence type="predicted"/>
<organism evidence="2 3">
    <name type="scientific">Pleurodeles waltl</name>
    <name type="common">Iberian ribbed newt</name>
    <dbReference type="NCBI Taxonomy" id="8319"/>
    <lineage>
        <taxon>Eukaryota</taxon>
        <taxon>Metazoa</taxon>
        <taxon>Chordata</taxon>
        <taxon>Craniata</taxon>
        <taxon>Vertebrata</taxon>
        <taxon>Euteleostomi</taxon>
        <taxon>Amphibia</taxon>
        <taxon>Batrachia</taxon>
        <taxon>Caudata</taxon>
        <taxon>Salamandroidea</taxon>
        <taxon>Salamandridae</taxon>
        <taxon>Pleurodelinae</taxon>
        <taxon>Pleurodeles</taxon>
    </lineage>
</organism>
<reference evidence="2" key="1">
    <citation type="journal article" date="2022" name="bioRxiv">
        <title>Sequencing and chromosome-scale assembly of the giantPleurodeles waltlgenome.</title>
        <authorList>
            <person name="Brown T."/>
            <person name="Elewa A."/>
            <person name="Iarovenko S."/>
            <person name="Subramanian E."/>
            <person name="Araus A.J."/>
            <person name="Petzold A."/>
            <person name="Susuki M."/>
            <person name="Suzuki K.-i.T."/>
            <person name="Hayashi T."/>
            <person name="Toyoda A."/>
            <person name="Oliveira C."/>
            <person name="Osipova E."/>
            <person name="Leigh N.D."/>
            <person name="Simon A."/>
            <person name="Yun M.H."/>
        </authorList>
    </citation>
    <scope>NUCLEOTIDE SEQUENCE</scope>
    <source>
        <strain evidence="2">20211129_DDA</strain>
        <tissue evidence="2">Liver</tissue>
    </source>
</reference>
<name>A0AAV7RZ53_PLEWA</name>
<sequence>MDCTSGCASATLRAALQALDPGSRVVARSWARSQKNPRSPAALLKHRLQALTLFRPLRLLWLVLLLSLSSGPSSAKLPSTRTTLRLLFKLLFGPPAPGSQVAAPDNHCWAGRDPRSPAASPRWPTASHLERRL</sequence>
<feature type="region of interest" description="Disordered" evidence="1">
    <location>
        <begin position="98"/>
        <end position="133"/>
    </location>
</feature>
<keyword evidence="3" id="KW-1185">Reference proteome</keyword>
<evidence type="ECO:0000313" key="2">
    <source>
        <dbReference type="EMBL" id="KAJ1157007.1"/>
    </source>
</evidence>
<evidence type="ECO:0000256" key="1">
    <source>
        <dbReference type="SAM" id="MobiDB-lite"/>
    </source>
</evidence>
<comment type="caution">
    <text evidence="2">The sequence shown here is derived from an EMBL/GenBank/DDBJ whole genome shotgun (WGS) entry which is preliminary data.</text>
</comment>
<evidence type="ECO:0000313" key="3">
    <source>
        <dbReference type="Proteomes" id="UP001066276"/>
    </source>
</evidence>
<accession>A0AAV7RZ53</accession>
<dbReference type="Proteomes" id="UP001066276">
    <property type="component" value="Chromosome 5"/>
</dbReference>
<dbReference type="EMBL" id="JANPWB010000009">
    <property type="protein sequence ID" value="KAJ1157007.1"/>
    <property type="molecule type" value="Genomic_DNA"/>
</dbReference>